<accession>I1CF89</accession>
<evidence type="ECO:0000256" key="7">
    <source>
        <dbReference type="ARBA" id="ARBA00023242"/>
    </source>
</evidence>
<keyword evidence="4" id="KW-0186">Copper</keyword>
<dbReference type="GO" id="GO:0006878">
    <property type="term" value="P:intracellular copper ion homeostasis"/>
    <property type="evidence" value="ECO:0007669"/>
    <property type="project" value="TreeGrafter"/>
</dbReference>
<dbReference type="VEuPathDB" id="FungiDB:RO3G_11830"/>
<evidence type="ECO:0000256" key="2">
    <source>
        <dbReference type="ARBA" id="ARBA00022723"/>
    </source>
</evidence>
<dbReference type="Gene3D" id="3.90.430.10">
    <property type="entry name" value="Copper fist DNA-binding domain"/>
    <property type="match status" value="1"/>
</dbReference>
<dbReference type="AlphaFoldDB" id="I1CF89"/>
<dbReference type="EMBL" id="CH476740">
    <property type="protein sequence ID" value="EIE87119.1"/>
    <property type="molecule type" value="Genomic_DNA"/>
</dbReference>
<dbReference type="SMART" id="SM01090">
    <property type="entry name" value="Copper-fist"/>
    <property type="match status" value="1"/>
</dbReference>
<dbReference type="GO" id="GO:0000978">
    <property type="term" value="F:RNA polymerase II cis-regulatory region sequence-specific DNA binding"/>
    <property type="evidence" value="ECO:0007669"/>
    <property type="project" value="TreeGrafter"/>
</dbReference>
<evidence type="ECO:0000256" key="4">
    <source>
        <dbReference type="ARBA" id="ARBA00023008"/>
    </source>
</evidence>
<dbReference type="GO" id="GO:0005634">
    <property type="term" value="C:nucleus"/>
    <property type="evidence" value="ECO:0007669"/>
    <property type="project" value="UniProtKB-SubCell"/>
</dbReference>
<evidence type="ECO:0000259" key="8">
    <source>
        <dbReference type="PROSITE" id="PS50073"/>
    </source>
</evidence>
<dbReference type="GO" id="GO:0000981">
    <property type="term" value="F:DNA-binding transcription factor activity, RNA polymerase II-specific"/>
    <property type="evidence" value="ECO:0007669"/>
    <property type="project" value="TreeGrafter"/>
</dbReference>
<dbReference type="InterPro" id="IPR051763">
    <property type="entry name" value="Copper_Homeo_Regul"/>
</dbReference>
<dbReference type="SMART" id="SM00412">
    <property type="entry name" value="Cu_FIST"/>
    <property type="match status" value="1"/>
</dbReference>
<dbReference type="RefSeq" id="XP_067522515.1">
    <property type="nucleotide sequence ID" value="XM_067666414.1"/>
</dbReference>
<dbReference type="OrthoDB" id="5600085at2759"/>
<proteinExistence type="predicted"/>
<evidence type="ECO:0000256" key="5">
    <source>
        <dbReference type="ARBA" id="ARBA00023015"/>
    </source>
</evidence>
<dbReference type="GO" id="GO:0005507">
    <property type="term" value="F:copper ion binding"/>
    <property type="evidence" value="ECO:0007669"/>
    <property type="project" value="InterPro"/>
</dbReference>
<dbReference type="GO" id="GO:0006879">
    <property type="term" value="P:intracellular iron ion homeostasis"/>
    <property type="evidence" value="ECO:0007669"/>
    <property type="project" value="TreeGrafter"/>
</dbReference>
<dbReference type="PANTHER" id="PTHR28088:SF5">
    <property type="entry name" value="TRANSCRIPTIONAL ACTIVATOR HAA1-RELATED"/>
    <property type="match status" value="1"/>
</dbReference>
<organism evidence="9 10">
    <name type="scientific">Rhizopus delemar (strain RA 99-880 / ATCC MYA-4621 / FGSC 9543 / NRRL 43880)</name>
    <name type="common">Mucormycosis agent</name>
    <name type="synonym">Rhizopus arrhizus var. delemar</name>
    <dbReference type="NCBI Taxonomy" id="246409"/>
    <lineage>
        <taxon>Eukaryota</taxon>
        <taxon>Fungi</taxon>
        <taxon>Fungi incertae sedis</taxon>
        <taxon>Mucoromycota</taxon>
        <taxon>Mucoromycotina</taxon>
        <taxon>Mucoromycetes</taxon>
        <taxon>Mucorales</taxon>
        <taxon>Mucorineae</taxon>
        <taxon>Rhizopodaceae</taxon>
        <taxon>Rhizopus</taxon>
    </lineage>
</organism>
<dbReference type="PANTHER" id="PTHR28088">
    <property type="entry name" value="TRANSCRIPTIONAL ACTIVATOR HAA1-RELATED"/>
    <property type="match status" value="1"/>
</dbReference>
<sequence length="88" mass="10358">MIIINNIKYACEIFQGHRSSRCDHKERLLKVVRKKGRPISQCENCREKRKTKKVHQKCECLMQKKSLKDKNSSFASSRYVMSIEALLT</sequence>
<dbReference type="STRING" id="246409.I1CF89"/>
<dbReference type="Pfam" id="PF00649">
    <property type="entry name" value="Copper-fist"/>
    <property type="match status" value="1"/>
</dbReference>
<dbReference type="OMA" id="SSCKHED"/>
<dbReference type="InterPro" id="IPR036395">
    <property type="entry name" value="Cu_fist_DNA-bd_dom_sf"/>
</dbReference>
<evidence type="ECO:0000256" key="1">
    <source>
        <dbReference type="ARBA" id="ARBA00004123"/>
    </source>
</evidence>
<reference evidence="9 10" key="1">
    <citation type="journal article" date="2009" name="PLoS Genet.">
        <title>Genomic analysis of the basal lineage fungus Rhizopus oryzae reveals a whole-genome duplication.</title>
        <authorList>
            <person name="Ma L.-J."/>
            <person name="Ibrahim A.S."/>
            <person name="Skory C."/>
            <person name="Grabherr M.G."/>
            <person name="Burger G."/>
            <person name="Butler M."/>
            <person name="Elias M."/>
            <person name="Idnurm A."/>
            <person name="Lang B.F."/>
            <person name="Sone T."/>
            <person name="Abe A."/>
            <person name="Calvo S.E."/>
            <person name="Corrochano L.M."/>
            <person name="Engels R."/>
            <person name="Fu J."/>
            <person name="Hansberg W."/>
            <person name="Kim J.-M."/>
            <person name="Kodira C.D."/>
            <person name="Koehrsen M.J."/>
            <person name="Liu B."/>
            <person name="Miranda-Saavedra D."/>
            <person name="O'Leary S."/>
            <person name="Ortiz-Castellanos L."/>
            <person name="Poulter R."/>
            <person name="Rodriguez-Romero J."/>
            <person name="Ruiz-Herrera J."/>
            <person name="Shen Y.-Q."/>
            <person name="Zeng Q."/>
            <person name="Galagan J."/>
            <person name="Birren B.W."/>
            <person name="Cuomo C.A."/>
            <person name="Wickes B.L."/>
        </authorList>
    </citation>
    <scope>NUCLEOTIDE SEQUENCE [LARGE SCALE GENOMIC DNA]</scope>
    <source>
        <strain evidence="10">RA 99-880 / ATCC MYA-4621 / FGSC 9543 / NRRL 43880</strain>
    </source>
</reference>
<evidence type="ECO:0000313" key="10">
    <source>
        <dbReference type="Proteomes" id="UP000009138"/>
    </source>
</evidence>
<keyword evidence="10" id="KW-1185">Reference proteome</keyword>
<evidence type="ECO:0000256" key="3">
    <source>
        <dbReference type="ARBA" id="ARBA00022833"/>
    </source>
</evidence>
<name>I1CF89_RHIO9</name>
<gene>
    <name evidence="9" type="ORF">RO3G_11830</name>
</gene>
<keyword evidence="2" id="KW-0479">Metal-binding</keyword>
<evidence type="ECO:0000313" key="9">
    <source>
        <dbReference type="EMBL" id="EIE87119.1"/>
    </source>
</evidence>
<dbReference type="InParanoid" id="I1CF89"/>
<dbReference type="InterPro" id="IPR001083">
    <property type="entry name" value="Cu_fist_DNA-bd_dom"/>
</dbReference>
<keyword evidence="5" id="KW-0805">Transcription regulation</keyword>
<evidence type="ECO:0000256" key="6">
    <source>
        <dbReference type="ARBA" id="ARBA00023163"/>
    </source>
</evidence>
<keyword evidence="7" id="KW-0539">Nucleus</keyword>
<feature type="domain" description="Copper-fist" evidence="8">
    <location>
        <begin position="1"/>
        <end position="39"/>
    </location>
</feature>
<dbReference type="SUPFAM" id="SSF57879">
    <property type="entry name" value="Zinc domain conserved in yeast copper-regulated transcription factors"/>
    <property type="match status" value="1"/>
</dbReference>
<dbReference type="GO" id="GO:0045944">
    <property type="term" value="P:positive regulation of transcription by RNA polymerase II"/>
    <property type="evidence" value="ECO:0007669"/>
    <property type="project" value="TreeGrafter"/>
</dbReference>
<comment type="subcellular location">
    <subcellularLocation>
        <location evidence="1">Nucleus</location>
    </subcellularLocation>
</comment>
<dbReference type="PROSITE" id="PS50073">
    <property type="entry name" value="COPPER_FIST_2"/>
    <property type="match status" value="1"/>
</dbReference>
<dbReference type="GeneID" id="93618795"/>
<dbReference type="eggNOG" id="ENOG502S7CA">
    <property type="taxonomic scope" value="Eukaryota"/>
</dbReference>
<dbReference type="FunFam" id="3.90.430.10:FF:000001">
    <property type="entry name" value="Copper fist DNA-binding protein"/>
    <property type="match status" value="1"/>
</dbReference>
<keyword evidence="3" id="KW-0862">Zinc</keyword>
<dbReference type="PRINTS" id="PR00617">
    <property type="entry name" value="COPPERFIST"/>
</dbReference>
<dbReference type="Proteomes" id="UP000009138">
    <property type="component" value="Unassembled WGS sequence"/>
</dbReference>
<keyword evidence="6" id="KW-0804">Transcription</keyword>
<protein>
    <recommendedName>
        <fullName evidence="8">Copper-fist domain-containing protein</fullName>
    </recommendedName>
</protein>